<dbReference type="PANTHER" id="PTHR31589">
    <property type="entry name" value="PROTEIN, PUTATIVE (DUF239)-RELATED-RELATED"/>
    <property type="match status" value="1"/>
</dbReference>
<dbReference type="Proteomes" id="UP000087766">
    <property type="component" value="Unplaced"/>
</dbReference>
<protein>
    <submittedName>
        <fullName evidence="3 4">Uncharacterized protein LOC106778767 isoform X1</fullName>
    </submittedName>
</protein>
<dbReference type="STRING" id="3916.A0A3Q0EP90"/>
<dbReference type="RefSeq" id="XP_022632036.1">
    <property type="nucleotide sequence ID" value="XM_022776315.1"/>
</dbReference>
<keyword evidence="2" id="KW-1185">Reference proteome</keyword>
<dbReference type="KEGG" id="vra:106778767"/>
<organism evidence="2 4">
    <name type="scientific">Vigna radiata var. radiata</name>
    <name type="common">Mung bean</name>
    <name type="synonym">Phaseolus aureus</name>
    <dbReference type="NCBI Taxonomy" id="3916"/>
    <lineage>
        <taxon>Eukaryota</taxon>
        <taxon>Viridiplantae</taxon>
        <taxon>Streptophyta</taxon>
        <taxon>Embryophyta</taxon>
        <taxon>Tracheophyta</taxon>
        <taxon>Spermatophyta</taxon>
        <taxon>Magnoliopsida</taxon>
        <taxon>eudicotyledons</taxon>
        <taxon>Gunneridae</taxon>
        <taxon>Pentapetalae</taxon>
        <taxon>rosids</taxon>
        <taxon>fabids</taxon>
        <taxon>Fabales</taxon>
        <taxon>Fabaceae</taxon>
        <taxon>Papilionoideae</taxon>
        <taxon>50 kb inversion clade</taxon>
        <taxon>NPAAA clade</taxon>
        <taxon>indigoferoid/millettioid clade</taxon>
        <taxon>Phaseoleae</taxon>
        <taxon>Vigna</taxon>
    </lineage>
</organism>
<gene>
    <name evidence="3 4" type="primary">LOC106778767</name>
</gene>
<evidence type="ECO:0000313" key="4">
    <source>
        <dbReference type="RefSeq" id="XP_022632037.1"/>
    </source>
</evidence>
<dbReference type="Gene3D" id="3.90.1320.10">
    <property type="entry name" value="Outer-capsid protein sigma 3, large lobe"/>
    <property type="match status" value="2"/>
</dbReference>
<proteinExistence type="predicted"/>
<dbReference type="AlphaFoldDB" id="A0A3Q0EP90"/>
<accession>A0A3Q0EP90</accession>
<dbReference type="GeneID" id="106778767"/>
<dbReference type="PROSITE" id="PS52045">
    <property type="entry name" value="NEPROSIN_PEP_CD"/>
    <property type="match status" value="1"/>
</dbReference>
<feature type="domain" description="Neprosin PEP catalytic" evidence="1">
    <location>
        <begin position="108"/>
        <end position="256"/>
    </location>
</feature>
<dbReference type="OrthoDB" id="2735536at2759"/>
<dbReference type="Gene3D" id="3.40.50.720">
    <property type="entry name" value="NAD(P)-binding Rossmann-like Domain"/>
    <property type="match status" value="1"/>
</dbReference>
<sequence>MARSSHWLSMVFPRSPCRRLGGAEQVVCVTRASGYIASWLVKFLLERGYIVKATVRDTNDPEKVYLLLSLDGAKETLHLVKANLLEEGSFDSVVEGCHAVFHAASPFLNDAKDSQHAIAYMEGDKYYGAKATINVWNLKVQQPNEFSLSQMWILAGSFGKDLNNIEAGWQVSRQLYGDNNTRLRQLYGDNNTRLFTYWTSDAYKAIDYYNLLCSGFIQINSDIALGASISLLSKYSSSQYHIGILVWKELGEQSVH</sequence>
<evidence type="ECO:0000259" key="1">
    <source>
        <dbReference type="PROSITE" id="PS52045"/>
    </source>
</evidence>
<name>A0A3Q0EP90_VIGRR</name>
<dbReference type="PANTHER" id="PTHR31589:SF24">
    <property type="entry name" value="OS07G0205500 PROTEIN"/>
    <property type="match status" value="1"/>
</dbReference>
<evidence type="ECO:0000313" key="3">
    <source>
        <dbReference type="RefSeq" id="XP_022632036.1"/>
    </source>
</evidence>
<dbReference type="InterPro" id="IPR008030">
    <property type="entry name" value="NmrA-like"/>
</dbReference>
<dbReference type="InterPro" id="IPR053168">
    <property type="entry name" value="Glutamic_endopeptidase"/>
</dbReference>
<dbReference type="InterPro" id="IPR004314">
    <property type="entry name" value="Neprosin"/>
</dbReference>
<dbReference type="Pfam" id="PF03080">
    <property type="entry name" value="Neprosin"/>
    <property type="match status" value="2"/>
</dbReference>
<dbReference type="RefSeq" id="XP_022632037.1">
    <property type="nucleotide sequence ID" value="XM_022776316.1"/>
</dbReference>
<dbReference type="InterPro" id="IPR036291">
    <property type="entry name" value="NAD(P)-bd_dom_sf"/>
</dbReference>
<dbReference type="SUPFAM" id="SSF51735">
    <property type="entry name" value="NAD(P)-binding Rossmann-fold domains"/>
    <property type="match status" value="1"/>
</dbReference>
<dbReference type="Pfam" id="PF05368">
    <property type="entry name" value="NmrA"/>
    <property type="match status" value="1"/>
</dbReference>
<reference evidence="3 4" key="1">
    <citation type="submission" date="2025-04" db="UniProtKB">
        <authorList>
            <consortium name="RefSeq"/>
        </authorList>
    </citation>
    <scope>IDENTIFICATION</scope>
    <source>
        <tissue evidence="3 4">Leaf</tissue>
    </source>
</reference>
<evidence type="ECO:0000313" key="2">
    <source>
        <dbReference type="Proteomes" id="UP000087766"/>
    </source>
</evidence>